<evidence type="ECO:0000256" key="4">
    <source>
        <dbReference type="ARBA" id="ARBA00012944"/>
    </source>
</evidence>
<evidence type="ECO:0000256" key="15">
    <source>
        <dbReference type="ARBA" id="ARBA00023136"/>
    </source>
</evidence>
<evidence type="ECO:0000256" key="11">
    <source>
        <dbReference type="ARBA" id="ARBA00022989"/>
    </source>
</evidence>
<evidence type="ECO:0000256" key="6">
    <source>
        <dbReference type="ARBA" id="ARBA00022448"/>
    </source>
</evidence>
<dbReference type="PANTHER" id="PTHR11434">
    <property type="entry name" value="NADH-UBIQUINONE OXIDOREDUCTASE SUBUNIT ND4L"/>
    <property type="match status" value="1"/>
</dbReference>
<evidence type="ECO:0000256" key="1">
    <source>
        <dbReference type="ARBA" id="ARBA00003257"/>
    </source>
</evidence>
<accession>A0A650FEM9</accession>
<dbReference type="EC" id="7.1.1.2" evidence="4 17"/>
<keyword evidence="14 17" id="KW-0496">Mitochondrion</keyword>
<dbReference type="GO" id="GO:0005743">
    <property type="term" value="C:mitochondrial inner membrane"/>
    <property type="evidence" value="ECO:0007669"/>
    <property type="project" value="UniProtKB-SubCell"/>
</dbReference>
<protein>
    <recommendedName>
        <fullName evidence="5 17">NADH-ubiquinone oxidoreductase chain 4L</fullName>
        <ecNumber evidence="4 17">7.1.1.2</ecNumber>
    </recommendedName>
</protein>
<keyword evidence="13 17" id="KW-0830">Ubiquinone</keyword>
<dbReference type="GO" id="GO:0042773">
    <property type="term" value="P:ATP synthesis coupled electron transport"/>
    <property type="evidence" value="ECO:0007669"/>
    <property type="project" value="UniProtKB-UniRule"/>
</dbReference>
<evidence type="ECO:0000313" key="18">
    <source>
        <dbReference type="EMBL" id="QGU84916.1"/>
    </source>
</evidence>
<keyword evidence="15 17" id="KW-0472">Membrane</keyword>
<evidence type="ECO:0000256" key="17">
    <source>
        <dbReference type="RuleBase" id="RU004419"/>
    </source>
</evidence>
<sequence length="95" mass="11349">MMIYFLLIIFIMFFIGNMIFVSKYKHLMVVLLSLEFMVLSIFFFMLFFLSMMEFEYYLLMVFLVFSVCEGALGLSILVSMIRTHGNDYFSSFNFL</sequence>
<keyword evidence="6 17" id="KW-0813">Transport</keyword>
<name>A0A650FEM9_9NEOP</name>
<dbReference type="Gene3D" id="1.10.287.3510">
    <property type="match status" value="1"/>
</dbReference>
<evidence type="ECO:0000256" key="16">
    <source>
        <dbReference type="ARBA" id="ARBA00049551"/>
    </source>
</evidence>
<evidence type="ECO:0000256" key="8">
    <source>
        <dbReference type="ARBA" id="ARBA00022692"/>
    </source>
</evidence>
<evidence type="ECO:0000256" key="13">
    <source>
        <dbReference type="ARBA" id="ARBA00023075"/>
    </source>
</evidence>
<evidence type="ECO:0000256" key="7">
    <source>
        <dbReference type="ARBA" id="ARBA00022660"/>
    </source>
</evidence>
<evidence type="ECO:0000256" key="14">
    <source>
        <dbReference type="ARBA" id="ARBA00023128"/>
    </source>
</evidence>
<organism evidence="18">
    <name type="scientific">Gibbovalva kobusi</name>
    <dbReference type="NCBI Taxonomy" id="1913583"/>
    <lineage>
        <taxon>Eukaryota</taxon>
        <taxon>Metazoa</taxon>
        <taxon>Ecdysozoa</taxon>
        <taxon>Arthropoda</taxon>
        <taxon>Hexapoda</taxon>
        <taxon>Insecta</taxon>
        <taxon>Pterygota</taxon>
        <taxon>Neoptera</taxon>
        <taxon>Endopterygota</taxon>
        <taxon>Lepidoptera</taxon>
        <taxon>Glossata</taxon>
        <taxon>Ditrysia</taxon>
        <taxon>Tineoidea</taxon>
        <taxon>Gracillariidae</taxon>
        <taxon>Acrocercopinae</taxon>
        <taxon>Gibbovalva</taxon>
    </lineage>
</organism>
<feature type="transmembrane region" description="Helical" evidence="17">
    <location>
        <begin position="56"/>
        <end position="81"/>
    </location>
</feature>
<comment type="function">
    <text evidence="17">Core subunit of the mitochondrial membrane respiratory chain NADH dehydrogenase (Complex I) which catalyzes electron transfer from NADH through the respiratory chain, using ubiquinone as an electron acceptor.</text>
</comment>
<evidence type="ECO:0000256" key="5">
    <source>
        <dbReference type="ARBA" id="ARBA00016612"/>
    </source>
</evidence>
<dbReference type="AlphaFoldDB" id="A0A650FEM9"/>
<comment type="function">
    <text evidence="1">Core subunit of the mitochondrial membrane respiratory chain NADH dehydrogenase (Complex I) that is believed to belong to the minimal assembly required for catalysis. Complex I functions in the transfer of electrons from NADH to the respiratory chain. The immediate electron acceptor for the enzyme is believed to be ubiquinone.</text>
</comment>
<proteinExistence type="inferred from homology"/>
<dbReference type="EMBL" id="MK956103">
    <property type="protein sequence ID" value="QGU84916.1"/>
    <property type="molecule type" value="Genomic_DNA"/>
</dbReference>
<dbReference type="GO" id="GO:0030964">
    <property type="term" value="C:NADH dehydrogenase complex"/>
    <property type="evidence" value="ECO:0007669"/>
    <property type="project" value="TreeGrafter"/>
</dbReference>
<evidence type="ECO:0000256" key="10">
    <source>
        <dbReference type="ARBA" id="ARBA00022982"/>
    </source>
</evidence>
<dbReference type="InterPro" id="IPR039428">
    <property type="entry name" value="NUOK/Mnh_C1-like"/>
</dbReference>
<dbReference type="GO" id="GO:0016651">
    <property type="term" value="F:oxidoreductase activity, acting on NAD(P)H"/>
    <property type="evidence" value="ECO:0007669"/>
    <property type="project" value="InterPro"/>
</dbReference>
<reference evidence="18" key="1">
    <citation type="journal article" date="2019" name="Mitochondrial DNA Part B Resour">
        <title>The complete mitochondrial genome of Gibbovalva kobusi (Lepidoptera: Gracillariidae).</title>
        <authorList>
            <person name="Chen L."/>
            <person name="Liao C.-Q."/>
            <person name="Wang X."/>
            <person name="Tang S.-X."/>
        </authorList>
    </citation>
    <scope>NUCLEOTIDE SEQUENCE</scope>
</reference>
<feature type="transmembrane region" description="Helical" evidence="17">
    <location>
        <begin position="5"/>
        <end position="21"/>
    </location>
</feature>
<dbReference type="InterPro" id="IPR001133">
    <property type="entry name" value="NADH_UbQ_OxRdtase_chain4L/K"/>
</dbReference>
<geneLocation type="mitochondrion" evidence="18"/>
<keyword evidence="11 17" id="KW-1133">Transmembrane helix</keyword>
<keyword evidence="8 17" id="KW-0812">Transmembrane</keyword>
<evidence type="ECO:0000256" key="3">
    <source>
        <dbReference type="ARBA" id="ARBA00010519"/>
    </source>
</evidence>
<comment type="catalytic activity">
    <reaction evidence="16 17">
        <text>a ubiquinone + NADH + 5 H(+)(in) = a ubiquinol + NAD(+) + 4 H(+)(out)</text>
        <dbReference type="Rhea" id="RHEA:29091"/>
        <dbReference type="Rhea" id="RHEA-COMP:9565"/>
        <dbReference type="Rhea" id="RHEA-COMP:9566"/>
        <dbReference type="ChEBI" id="CHEBI:15378"/>
        <dbReference type="ChEBI" id="CHEBI:16389"/>
        <dbReference type="ChEBI" id="CHEBI:17976"/>
        <dbReference type="ChEBI" id="CHEBI:57540"/>
        <dbReference type="ChEBI" id="CHEBI:57945"/>
        <dbReference type="EC" id="7.1.1.2"/>
    </reaction>
</comment>
<evidence type="ECO:0000256" key="2">
    <source>
        <dbReference type="ARBA" id="ARBA00004225"/>
    </source>
</evidence>
<evidence type="ECO:0000256" key="12">
    <source>
        <dbReference type="ARBA" id="ARBA00023027"/>
    </source>
</evidence>
<dbReference type="Pfam" id="PF00420">
    <property type="entry name" value="Oxidored_q2"/>
    <property type="match status" value="1"/>
</dbReference>
<keyword evidence="12 17" id="KW-0520">NAD</keyword>
<gene>
    <name evidence="18" type="primary">ND4L</name>
</gene>
<comment type="subcellular location">
    <subcellularLocation>
        <location evidence="17">Mitochondrion inner membrane</location>
        <topology evidence="17">Multi-pass membrane protein</topology>
    </subcellularLocation>
    <subcellularLocation>
        <location evidence="2">Mitochondrion membrane</location>
        <topology evidence="2">Multi-pass membrane protein</topology>
    </subcellularLocation>
</comment>
<feature type="transmembrane region" description="Helical" evidence="17">
    <location>
        <begin position="27"/>
        <end position="49"/>
    </location>
</feature>
<keyword evidence="17" id="KW-0999">Mitochondrion inner membrane</keyword>
<keyword evidence="9 17" id="KW-1278">Translocase</keyword>
<evidence type="ECO:0000256" key="9">
    <source>
        <dbReference type="ARBA" id="ARBA00022967"/>
    </source>
</evidence>
<keyword evidence="7 17" id="KW-0679">Respiratory chain</keyword>
<dbReference type="GO" id="GO:0008137">
    <property type="term" value="F:NADH dehydrogenase (ubiquinone) activity"/>
    <property type="evidence" value="ECO:0007669"/>
    <property type="project" value="UniProtKB-EC"/>
</dbReference>
<comment type="similarity">
    <text evidence="3 17">Belongs to the complex I subunit 4L family.</text>
</comment>
<dbReference type="PANTHER" id="PTHR11434:SF0">
    <property type="entry name" value="NADH-UBIQUINONE OXIDOREDUCTASE CHAIN 4L"/>
    <property type="match status" value="1"/>
</dbReference>
<keyword evidence="10 17" id="KW-0249">Electron transport</keyword>